<comment type="caution">
    <text evidence="10">The sequence shown here is derived from an EMBL/GenBank/DDBJ whole genome shotgun (WGS) entry which is preliminary data.</text>
</comment>
<keyword evidence="7 10" id="KW-0418">Kinase</keyword>
<dbReference type="PANTHER" id="PTHR11406">
    <property type="entry name" value="PHOSPHOGLYCERATE KINASE"/>
    <property type="match status" value="1"/>
</dbReference>
<dbReference type="Proteomes" id="UP000239494">
    <property type="component" value="Unassembled WGS sequence"/>
</dbReference>
<keyword evidence="8" id="KW-0067">ATP-binding</keyword>
<dbReference type="GO" id="GO:0043531">
    <property type="term" value="F:ADP binding"/>
    <property type="evidence" value="ECO:0007669"/>
    <property type="project" value="TreeGrafter"/>
</dbReference>
<evidence type="ECO:0000256" key="3">
    <source>
        <dbReference type="ARBA" id="ARBA00013061"/>
    </source>
</evidence>
<name>A0A2T0T1Y1_9PSEU</name>
<dbReference type="AlphaFoldDB" id="A0A2T0T1Y1"/>
<evidence type="ECO:0000256" key="2">
    <source>
        <dbReference type="ARBA" id="ARBA00004838"/>
    </source>
</evidence>
<gene>
    <name evidence="10" type="ORF">CLV43_107267</name>
</gene>
<organism evidence="10 11">
    <name type="scientific">Umezawaea tangerina</name>
    <dbReference type="NCBI Taxonomy" id="84725"/>
    <lineage>
        <taxon>Bacteria</taxon>
        <taxon>Bacillati</taxon>
        <taxon>Actinomycetota</taxon>
        <taxon>Actinomycetes</taxon>
        <taxon>Pseudonocardiales</taxon>
        <taxon>Pseudonocardiaceae</taxon>
        <taxon>Umezawaea</taxon>
    </lineage>
</organism>
<reference evidence="10 11" key="1">
    <citation type="submission" date="2018-03" db="EMBL/GenBank/DDBJ databases">
        <title>Genomic Encyclopedia of Archaeal and Bacterial Type Strains, Phase II (KMG-II): from individual species to whole genera.</title>
        <authorList>
            <person name="Goeker M."/>
        </authorList>
    </citation>
    <scope>NUCLEOTIDE SEQUENCE [LARGE SCALE GENOMIC DNA]</scope>
    <source>
        <strain evidence="10 11">DSM 44720</strain>
    </source>
</reference>
<evidence type="ECO:0000313" key="11">
    <source>
        <dbReference type="Proteomes" id="UP000239494"/>
    </source>
</evidence>
<dbReference type="GO" id="GO:0004618">
    <property type="term" value="F:phosphoglycerate kinase activity"/>
    <property type="evidence" value="ECO:0007669"/>
    <property type="project" value="UniProtKB-EC"/>
</dbReference>
<comment type="pathway">
    <text evidence="2">Carbohydrate degradation; glycolysis; pyruvate from D-glyceraldehyde 3-phosphate: step 2/5.</text>
</comment>
<protein>
    <recommendedName>
        <fullName evidence="4">Phosphoglycerate kinase</fullName>
        <ecNumber evidence="3">2.7.2.3</ecNumber>
    </recommendedName>
</protein>
<evidence type="ECO:0000256" key="8">
    <source>
        <dbReference type="ARBA" id="ARBA00022840"/>
    </source>
</evidence>
<dbReference type="EC" id="2.7.2.3" evidence="3"/>
<keyword evidence="6" id="KW-0547">Nucleotide-binding</keyword>
<keyword evidence="9" id="KW-0324">Glycolysis</keyword>
<evidence type="ECO:0000256" key="7">
    <source>
        <dbReference type="ARBA" id="ARBA00022777"/>
    </source>
</evidence>
<dbReference type="OrthoDB" id="6462883at2"/>
<accession>A0A2T0T1Y1</accession>
<dbReference type="Pfam" id="PF00162">
    <property type="entry name" value="PGK"/>
    <property type="match status" value="1"/>
</dbReference>
<dbReference type="SUPFAM" id="SSF53748">
    <property type="entry name" value="Phosphoglycerate kinase"/>
    <property type="match status" value="1"/>
</dbReference>
<dbReference type="InterPro" id="IPR036043">
    <property type="entry name" value="Phosphoglycerate_kinase_sf"/>
</dbReference>
<evidence type="ECO:0000256" key="1">
    <source>
        <dbReference type="ARBA" id="ARBA00000642"/>
    </source>
</evidence>
<evidence type="ECO:0000256" key="6">
    <source>
        <dbReference type="ARBA" id="ARBA00022741"/>
    </source>
</evidence>
<dbReference type="PANTHER" id="PTHR11406:SF23">
    <property type="entry name" value="PHOSPHOGLYCERATE KINASE 1, CHLOROPLASTIC-RELATED"/>
    <property type="match status" value="1"/>
</dbReference>
<evidence type="ECO:0000313" key="10">
    <source>
        <dbReference type="EMBL" id="PRY39680.1"/>
    </source>
</evidence>
<comment type="catalytic activity">
    <reaction evidence="1">
        <text>(2R)-3-phosphoglycerate + ATP = (2R)-3-phospho-glyceroyl phosphate + ADP</text>
        <dbReference type="Rhea" id="RHEA:14801"/>
        <dbReference type="ChEBI" id="CHEBI:30616"/>
        <dbReference type="ChEBI" id="CHEBI:57604"/>
        <dbReference type="ChEBI" id="CHEBI:58272"/>
        <dbReference type="ChEBI" id="CHEBI:456216"/>
        <dbReference type="EC" id="2.7.2.3"/>
    </reaction>
</comment>
<dbReference type="EMBL" id="PVTF01000007">
    <property type="protein sequence ID" value="PRY39680.1"/>
    <property type="molecule type" value="Genomic_DNA"/>
</dbReference>
<dbReference type="InterPro" id="IPR015824">
    <property type="entry name" value="Phosphoglycerate_kinase_N"/>
</dbReference>
<keyword evidence="11" id="KW-1185">Reference proteome</keyword>
<evidence type="ECO:0000256" key="4">
    <source>
        <dbReference type="ARBA" id="ARBA00016471"/>
    </source>
</evidence>
<evidence type="ECO:0000256" key="9">
    <source>
        <dbReference type="ARBA" id="ARBA00023152"/>
    </source>
</evidence>
<evidence type="ECO:0000256" key="5">
    <source>
        <dbReference type="ARBA" id="ARBA00022679"/>
    </source>
</evidence>
<dbReference type="InterPro" id="IPR001576">
    <property type="entry name" value="Phosphoglycerate_kinase"/>
</dbReference>
<dbReference type="GO" id="GO:0005524">
    <property type="term" value="F:ATP binding"/>
    <property type="evidence" value="ECO:0007669"/>
    <property type="project" value="UniProtKB-KW"/>
</dbReference>
<proteinExistence type="predicted"/>
<dbReference type="GO" id="GO:0006096">
    <property type="term" value="P:glycolytic process"/>
    <property type="evidence" value="ECO:0007669"/>
    <property type="project" value="UniProtKB-KW"/>
</dbReference>
<dbReference type="GO" id="GO:0005829">
    <property type="term" value="C:cytosol"/>
    <property type="evidence" value="ECO:0007669"/>
    <property type="project" value="TreeGrafter"/>
</dbReference>
<dbReference type="RefSeq" id="WP_106189596.1">
    <property type="nucleotide sequence ID" value="NZ_PVTF01000007.1"/>
</dbReference>
<keyword evidence="5" id="KW-0808">Transferase</keyword>
<sequence>MRSETGTAPALRGVPLLRDAPLGRGQRWIYSAGFNVTPSSRRSERLDTELADLGLLLRAGCRVALLSHQGEHGTALALDFVADHLRARLAAPVDYHPVNTGPDAARRAERIGPGELVVFGNTRHHAGETAGDPALAAEFAALGDLVAAGGFSKAHRAHASNVGIMAFRPGFLADSVVREVELLAPWAGARDNLASVAVLGGSKPEKTLTGLAHVMDTYDVVVPGGVVLNTLLRAKGYDVGGSELGSRPEECLAVARDVLGRPHRAELLLPDEVVVAPPTGPARTVRVSDGVPPGHAVVDLVVSAATRARLTHLATRGARAFVAGPPGHCARGFTTGSGHLVDLLTAPAVDLLLLGGDTAAELPWDGPVSTGGGSALHYLAHGTCPALDALRGSPATEEGDT</sequence>
<dbReference type="Gene3D" id="3.40.50.1260">
    <property type="entry name" value="Phosphoglycerate kinase, N-terminal domain"/>
    <property type="match status" value="2"/>
</dbReference>
<dbReference type="GO" id="GO:0006094">
    <property type="term" value="P:gluconeogenesis"/>
    <property type="evidence" value="ECO:0007669"/>
    <property type="project" value="TreeGrafter"/>
</dbReference>